<dbReference type="MEROPS" id="M28.004"/>
<dbReference type="Proteomes" id="UP000009175">
    <property type="component" value="Chromosome"/>
</dbReference>
<dbReference type="Gene3D" id="2.60.120.380">
    <property type="match status" value="1"/>
</dbReference>
<organism evidence="10 11">
    <name type="scientific">Shewanella amazonensis (strain ATCC BAA-1098 / SB2B)</name>
    <dbReference type="NCBI Taxonomy" id="326297"/>
    <lineage>
        <taxon>Bacteria</taxon>
        <taxon>Pseudomonadati</taxon>
        <taxon>Pseudomonadota</taxon>
        <taxon>Gammaproteobacteria</taxon>
        <taxon>Alteromonadales</taxon>
        <taxon>Shewanellaceae</taxon>
        <taxon>Shewanella</taxon>
    </lineage>
</organism>
<gene>
    <name evidence="10" type="ordered locus">Sama_3414</name>
</gene>
<evidence type="ECO:0000313" key="10">
    <source>
        <dbReference type="EMBL" id="ABM01617.1"/>
    </source>
</evidence>
<dbReference type="Pfam" id="PF04389">
    <property type="entry name" value="Peptidase_M28"/>
    <property type="match status" value="1"/>
</dbReference>
<evidence type="ECO:0000313" key="11">
    <source>
        <dbReference type="Proteomes" id="UP000009175"/>
    </source>
</evidence>
<reference evidence="10 11" key="1">
    <citation type="submission" date="2006-12" db="EMBL/GenBank/DDBJ databases">
        <title>Complete sequence of Shewanella amazonensis SB2B.</title>
        <authorList>
            <consortium name="US DOE Joint Genome Institute"/>
            <person name="Copeland A."/>
            <person name="Lucas S."/>
            <person name="Lapidus A."/>
            <person name="Barry K."/>
            <person name="Detter J.C."/>
            <person name="Glavina del Rio T."/>
            <person name="Hammon N."/>
            <person name="Israni S."/>
            <person name="Dalin E."/>
            <person name="Tice H."/>
            <person name="Pitluck S."/>
            <person name="Munk A.C."/>
            <person name="Brettin T."/>
            <person name="Bruce D."/>
            <person name="Han C."/>
            <person name="Tapia R."/>
            <person name="Gilna P."/>
            <person name="Schmutz J."/>
            <person name="Larimer F."/>
            <person name="Land M."/>
            <person name="Hauser L."/>
            <person name="Kyrpides N."/>
            <person name="Mikhailova N."/>
            <person name="Fredrickson J."/>
            <person name="Richardson P."/>
        </authorList>
    </citation>
    <scope>NUCLEOTIDE SEQUENCE [LARGE SCALE GENOMIC DNA]</scope>
    <source>
        <strain evidence="11">ATCC BAA-1098 / SB2B</strain>
    </source>
</reference>
<dbReference type="OrthoDB" id="9789219at2"/>
<keyword evidence="5 8" id="KW-0732">Signal</keyword>
<dbReference type="PANTHER" id="PTHR12147:SF56">
    <property type="entry name" value="AMINOPEPTIDASE YDR415C-RELATED"/>
    <property type="match status" value="1"/>
</dbReference>
<dbReference type="RefSeq" id="WP_011761521.1">
    <property type="nucleotide sequence ID" value="NC_008700.1"/>
</dbReference>
<dbReference type="InterPro" id="IPR007484">
    <property type="entry name" value="Peptidase_M28"/>
</dbReference>
<evidence type="ECO:0000256" key="1">
    <source>
        <dbReference type="ARBA" id="ARBA00001913"/>
    </source>
</evidence>
<evidence type="ECO:0000259" key="9">
    <source>
        <dbReference type="PROSITE" id="PS50093"/>
    </source>
</evidence>
<protein>
    <submittedName>
        <fullName evidence="10">Aminopeptidase Ap1. Metallo peptidase. MEROPS family M28E</fullName>
        <ecNumber evidence="10">3.4.11.10</ecNumber>
    </submittedName>
</protein>
<feature type="signal peptide" evidence="8">
    <location>
        <begin position="1"/>
        <end position="21"/>
    </location>
</feature>
<dbReference type="KEGG" id="saz:Sama_3414"/>
<evidence type="ECO:0000256" key="3">
    <source>
        <dbReference type="ARBA" id="ARBA00022670"/>
    </source>
</evidence>
<proteinExistence type="predicted"/>
<feature type="chain" id="PRO_5002637361" evidence="8">
    <location>
        <begin position="22"/>
        <end position="677"/>
    </location>
</feature>
<dbReference type="InterPro" id="IPR007280">
    <property type="entry name" value="Peptidase_C_arc/bac"/>
</dbReference>
<comment type="cofactor">
    <cofactor evidence="1">
        <name>Ca(2+)</name>
        <dbReference type="ChEBI" id="CHEBI:29108"/>
    </cofactor>
</comment>
<dbReference type="AlphaFoldDB" id="A1SB60"/>
<dbReference type="InterPro" id="IPR000601">
    <property type="entry name" value="PKD_dom"/>
</dbReference>
<keyword evidence="2 10" id="KW-0031">Aminopeptidase</keyword>
<dbReference type="InterPro" id="IPR022409">
    <property type="entry name" value="PKD/Chitinase_dom"/>
</dbReference>
<dbReference type="SUPFAM" id="SSF49299">
    <property type="entry name" value="PKD domain"/>
    <property type="match status" value="1"/>
</dbReference>
<dbReference type="Pfam" id="PF04151">
    <property type="entry name" value="PPC"/>
    <property type="match status" value="1"/>
</dbReference>
<keyword evidence="6 10" id="KW-0378">Hydrolase</keyword>
<dbReference type="Gene3D" id="3.40.630.10">
    <property type="entry name" value="Zn peptidases"/>
    <property type="match status" value="1"/>
</dbReference>
<keyword evidence="3" id="KW-0645">Protease</keyword>
<dbReference type="InterPro" id="IPR045175">
    <property type="entry name" value="M28_fam"/>
</dbReference>
<dbReference type="eggNOG" id="COG2234">
    <property type="taxonomic scope" value="Bacteria"/>
</dbReference>
<keyword evidence="7" id="KW-0862">Zinc</keyword>
<dbReference type="EMBL" id="CP000507">
    <property type="protein sequence ID" value="ABM01617.1"/>
    <property type="molecule type" value="Genomic_DNA"/>
</dbReference>
<sequence length="677" mass="72998">MKTKKRLLSLALLLCPLGAMADELWIMTDKDAGYSLQSLLQRHNLQPQLRESHGKLITRLNEDKLLELSALMHKEHNRCGGFSVHASEADALAASLVPVSQATFSFPGEPNQAARVADILPRLMASNIKDTVTSLETFTNRYYTTSHGENAANWVKDNWAALATGNSWANAAVYDHADWRQDSVVLTLTGSEAPDEVVILGGHLDSINGYTTETTRAPGADDNASGMATITEVIRAFMSQGQPKRTIKFIGYAAEEVGLRGSAEIAAQARSQGQNVVAVMQLDMTGFNGSTEDIVLMQDYTDSGLNQFLIKLMDTYHTEIRYGLDVCGYGCSDHASWHNQGYPAAMPFESRFNDYNPHIHTAQDTLDKLDPTMEHALNFAKLASSYLVELSFNTGGTGPETGELENGVALTGLSAAKDAQSYFTLAVPADAENLRFVTAANNGDADLYVKFGAPPSTSDFDCRSWNNGSNESCDLAQATEGTWHVMLKAYNAYSDLSLTGSFDVSTPTPNQPPVSNFSVSFNGATGQFVSSANDSDGQLVSWQWSFGDGSSASGANVSHTYSQSGRYTVSLTVTDDDGASATSSQSVDMTVPEPPQGDIELTVTKATKSRLGSVYVALSWDTGSGDYRVLRDGVQIGTSSRSSYTDRFKVGKNEAVSVSYQVCDNSNACSQMVQVNL</sequence>
<dbReference type="HOGENOM" id="CLU_025866_2_0_6"/>
<evidence type="ECO:0000256" key="6">
    <source>
        <dbReference type="ARBA" id="ARBA00022801"/>
    </source>
</evidence>
<keyword evidence="11" id="KW-1185">Reference proteome</keyword>
<evidence type="ECO:0000256" key="5">
    <source>
        <dbReference type="ARBA" id="ARBA00022729"/>
    </source>
</evidence>
<accession>A1SB60</accession>
<dbReference type="PANTHER" id="PTHR12147">
    <property type="entry name" value="METALLOPEPTIDASE M28 FAMILY MEMBER"/>
    <property type="match status" value="1"/>
</dbReference>
<dbReference type="InterPro" id="IPR013783">
    <property type="entry name" value="Ig-like_fold"/>
</dbReference>
<dbReference type="eggNOG" id="COG3291">
    <property type="taxonomic scope" value="Bacteria"/>
</dbReference>
<dbReference type="CDD" id="cd00146">
    <property type="entry name" value="PKD"/>
    <property type="match status" value="1"/>
</dbReference>
<evidence type="ECO:0000256" key="7">
    <source>
        <dbReference type="ARBA" id="ARBA00022833"/>
    </source>
</evidence>
<dbReference type="Pfam" id="PF18911">
    <property type="entry name" value="PKD_4"/>
    <property type="match status" value="1"/>
</dbReference>
<dbReference type="Gene3D" id="2.60.40.10">
    <property type="entry name" value="Immunoglobulins"/>
    <property type="match status" value="1"/>
</dbReference>
<dbReference type="GO" id="GO:0004177">
    <property type="term" value="F:aminopeptidase activity"/>
    <property type="evidence" value="ECO:0007669"/>
    <property type="project" value="UniProtKB-KW"/>
</dbReference>
<dbReference type="EC" id="3.4.11.10" evidence="10"/>
<dbReference type="SUPFAM" id="SSF53187">
    <property type="entry name" value="Zn-dependent exopeptidases"/>
    <property type="match status" value="1"/>
</dbReference>
<dbReference type="PROSITE" id="PS50093">
    <property type="entry name" value="PKD"/>
    <property type="match status" value="1"/>
</dbReference>
<dbReference type="GO" id="GO:0006508">
    <property type="term" value="P:proteolysis"/>
    <property type="evidence" value="ECO:0007669"/>
    <property type="project" value="UniProtKB-KW"/>
</dbReference>
<dbReference type="GO" id="GO:0008235">
    <property type="term" value="F:metalloexopeptidase activity"/>
    <property type="evidence" value="ECO:0007669"/>
    <property type="project" value="InterPro"/>
</dbReference>
<evidence type="ECO:0000256" key="8">
    <source>
        <dbReference type="SAM" id="SignalP"/>
    </source>
</evidence>
<dbReference type="SMART" id="SM00089">
    <property type="entry name" value="PKD"/>
    <property type="match status" value="1"/>
</dbReference>
<evidence type="ECO:0000256" key="2">
    <source>
        <dbReference type="ARBA" id="ARBA00022438"/>
    </source>
</evidence>
<evidence type="ECO:0000256" key="4">
    <source>
        <dbReference type="ARBA" id="ARBA00022723"/>
    </source>
</evidence>
<feature type="domain" description="PKD" evidence="9">
    <location>
        <begin position="512"/>
        <end position="596"/>
    </location>
</feature>
<name>A1SB60_SHEAM</name>
<dbReference type="STRING" id="326297.Sama_3414"/>
<keyword evidence="4" id="KW-0479">Metal-binding</keyword>
<dbReference type="GO" id="GO:0046872">
    <property type="term" value="F:metal ion binding"/>
    <property type="evidence" value="ECO:0007669"/>
    <property type="project" value="UniProtKB-KW"/>
</dbReference>
<dbReference type="InterPro" id="IPR035986">
    <property type="entry name" value="PKD_dom_sf"/>
</dbReference>